<dbReference type="KEGG" id="nmus:H7A79_2380"/>
<dbReference type="AlphaFoldDB" id="A0A7H1MED0"/>
<protein>
    <submittedName>
        <fullName evidence="2">Uncharacterized protein</fullName>
    </submittedName>
</protein>
<reference evidence="2" key="1">
    <citation type="submission" date="2024-06" db="EMBL/GenBank/DDBJ databases">
        <title>Complete Genome Sequence of mouse commensal type strain Neisseria musculi.</title>
        <authorList>
            <person name="Thapa E."/>
            <person name="Aluvathingal J."/>
            <person name="Nadendla S."/>
            <person name="Mehta A."/>
            <person name="Tettelin H."/>
            <person name="Weyand N.J."/>
        </authorList>
    </citation>
    <scope>NUCLEOTIDE SEQUENCE</scope>
    <source>
        <strain evidence="2">NW831</strain>
    </source>
</reference>
<feature type="chain" id="PRO_5028806309" evidence="1">
    <location>
        <begin position="23"/>
        <end position="296"/>
    </location>
</feature>
<gene>
    <name evidence="2" type="ORF">H7A79_2380</name>
</gene>
<evidence type="ECO:0000256" key="1">
    <source>
        <dbReference type="SAM" id="SignalP"/>
    </source>
</evidence>
<evidence type="ECO:0000313" key="3">
    <source>
        <dbReference type="Proteomes" id="UP000516412"/>
    </source>
</evidence>
<name>A0A7H1MED0_9NEIS</name>
<accession>A0A7H1MED0</accession>
<keyword evidence="1" id="KW-0732">Signal</keyword>
<dbReference type="Proteomes" id="UP000516412">
    <property type="component" value="Chromosome"/>
</dbReference>
<organism evidence="2 3">
    <name type="scientific">Neisseria musculi</name>
    <dbReference type="NCBI Taxonomy" id="1815583"/>
    <lineage>
        <taxon>Bacteria</taxon>
        <taxon>Pseudomonadati</taxon>
        <taxon>Pseudomonadota</taxon>
        <taxon>Betaproteobacteria</taxon>
        <taxon>Neisseriales</taxon>
        <taxon>Neisseriaceae</taxon>
        <taxon>Neisseria</taxon>
    </lineage>
</organism>
<feature type="signal peptide" evidence="1">
    <location>
        <begin position="1"/>
        <end position="22"/>
    </location>
</feature>
<evidence type="ECO:0000313" key="2">
    <source>
        <dbReference type="EMBL" id="QNT59995.1"/>
    </source>
</evidence>
<sequence>MKHPAAALLGMLFCLPCAAVWAQTPQAGFIGVYSHRSVDSVVSLAVLPDHTFCLSAIAGAMDIHSPGKWEQSGKDQNGIRLKFTRTSRFPSRFVVYAEKPGNPTGKKTLKPELRINTAAFSTLQRDVVFGSSNSPQTPADMAPFFSPQQNGFSAHETLPLKHRYLFFGYPRREGGWQITRFDIGRPRDHVWINMSEEAMQDQQSWEGRFQNGKLLMIGSEMYGNHTSMGKPDPLSAKEVNEIRKHCTGLEHPPGLTLIRPQAEYPANSLPDKPALFGRDEDYGEAAHAPEAVFHIE</sequence>
<proteinExistence type="predicted"/>
<dbReference type="EMBL" id="CP060414">
    <property type="protein sequence ID" value="QNT59995.1"/>
    <property type="molecule type" value="Genomic_DNA"/>
</dbReference>
<keyword evidence="3" id="KW-1185">Reference proteome</keyword>